<dbReference type="PROSITE" id="PS51257">
    <property type="entry name" value="PROKAR_LIPOPROTEIN"/>
    <property type="match status" value="1"/>
</dbReference>
<dbReference type="EMBL" id="QRUB01000046">
    <property type="protein sequence ID" value="RGR24917.1"/>
    <property type="molecule type" value="Genomic_DNA"/>
</dbReference>
<protein>
    <recommendedName>
        <fullName evidence="4">DUF1735 domain-containing protein</fullName>
    </recommendedName>
</protein>
<proteinExistence type="predicted"/>
<evidence type="ECO:0008006" key="4">
    <source>
        <dbReference type="Google" id="ProtNLM"/>
    </source>
</evidence>
<accession>A0A412DX56</accession>
<keyword evidence="1" id="KW-0732">Signal</keyword>
<gene>
    <name evidence="2" type="ORF">DWY58_18700</name>
</gene>
<evidence type="ECO:0000256" key="1">
    <source>
        <dbReference type="SAM" id="SignalP"/>
    </source>
</evidence>
<name>A0A412DX56_BACSE</name>
<feature type="chain" id="PRO_5019020846" description="DUF1735 domain-containing protein" evidence="1">
    <location>
        <begin position="23"/>
        <end position="249"/>
    </location>
</feature>
<evidence type="ECO:0000313" key="2">
    <source>
        <dbReference type="EMBL" id="RGR24917.1"/>
    </source>
</evidence>
<comment type="caution">
    <text evidence="2">The sequence shown here is derived from an EMBL/GenBank/DDBJ whole genome shotgun (WGS) entry which is preliminary data.</text>
</comment>
<reference evidence="2 3" key="1">
    <citation type="submission" date="2018-08" db="EMBL/GenBank/DDBJ databases">
        <title>A genome reference for cultivated species of the human gut microbiota.</title>
        <authorList>
            <person name="Zou Y."/>
            <person name="Xue W."/>
            <person name="Luo G."/>
        </authorList>
    </citation>
    <scope>NUCLEOTIDE SEQUENCE [LARGE SCALE GENOMIC DNA]</scope>
    <source>
        <strain evidence="2 3">AF25-6</strain>
    </source>
</reference>
<organism evidence="2 3">
    <name type="scientific">Bacteroides stercoris</name>
    <dbReference type="NCBI Taxonomy" id="46506"/>
    <lineage>
        <taxon>Bacteria</taxon>
        <taxon>Pseudomonadati</taxon>
        <taxon>Bacteroidota</taxon>
        <taxon>Bacteroidia</taxon>
        <taxon>Bacteroidales</taxon>
        <taxon>Bacteroidaceae</taxon>
        <taxon>Bacteroides</taxon>
    </lineage>
</organism>
<sequence length="249" mass="27443">MRKYINTLFMGLLIAASITSCSEEQGTNPGEDSRPAVIIYQYAPGEGYNADNDIKLRISANSQTQEAYYLCELTSEKADFIEINGEAAYMDQVTEKGIKLEEISGTSNQDVVVTGLIGDYTITAVAVKGNTKTAFESSFYGIQWDVFGEGTYHSSMFNATFTVEVRKAAHAEWYKLIEPFEEGKDLVIKMNGTNAAIEQQYVFTDSKYGAVYAEGKGVLTDNNINMTLTFTCSAGSFGEKQEILELPTK</sequence>
<dbReference type="RefSeq" id="WP_117742668.1">
    <property type="nucleotide sequence ID" value="NZ_CAXSRQ010000015.1"/>
</dbReference>
<feature type="signal peptide" evidence="1">
    <location>
        <begin position="1"/>
        <end position="22"/>
    </location>
</feature>
<evidence type="ECO:0000313" key="3">
    <source>
        <dbReference type="Proteomes" id="UP000284161"/>
    </source>
</evidence>
<dbReference type="AlphaFoldDB" id="A0A412DX56"/>
<dbReference type="Proteomes" id="UP000284161">
    <property type="component" value="Unassembled WGS sequence"/>
</dbReference>